<evidence type="ECO:0000313" key="2">
    <source>
        <dbReference type="Proteomes" id="UP001164929"/>
    </source>
</evidence>
<name>A0AAD6QZU8_9ROSI</name>
<dbReference type="EMBL" id="JAQIZT010000004">
    <property type="protein sequence ID" value="KAJ6999743.1"/>
    <property type="molecule type" value="Genomic_DNA"/>
</dbReference>
<keyword evidence="2" id="KW-1185">Reference proteome</keyword>
<gene>
    <name evidence="1" type="ORF">NC653_010478</name>
</gene>
<protein>
    <submittedName>
        <fullName evidence="1">Uncharacterized protein</fullName>
    </submittedName>
</protein>
<dbReference type="AlphaFoldDB" id="A0AAD6QZU8"/>
<dbReference type="Proteomes" id="UP001164929">
    <property type="component" value="Chromosome 4"/>
</dbReference>
<organism evidence="1 2">
    <name type="scientific">Populus alba x Populus x berolinensis</name>
    <dbReference type="NCBI Taxonomy" id="444605"/>
    <lineage>
        <taxon>Eukaryota</taxon>
        <taxon>Viridiplantae</taxon>
        <taxon>Streptophyta</taxon>
        <taxon>Embryophyta</taxon>
        <taxon>Tracheophyta</taxon>
        <taxon>Spermatophyta</taxon>
        <taxon>Magnoliopsida</taxon>
        <taxon>eudicotyledons</taxon>
        <taxon>Gunneridae</taxon>
        <taxon>Pentapetalae</taxon>
        <taxon>rosids</taxon>
        <taxon>fabids</taxon>
        <taxon>Malpighiales</taxon>
        <taxon>Salicaceae</taxon>
        <taxon>Saliceae</taxon>
        <taxon>Populus</taxon>
    </lineage>
</organism>
<proteinExistence type="predicted"/>
<accession>A0AAD6QZU8</accession>
<sequence>MVKLSSGEASRWDLAVDLRRSMGGGRGPWSYRGYLCNYKDMGKWRNGRWSMFRIAVKVKTGFSG</sequence>
<evidence type="ECO:0000313" key="1">
    <source>
        <dbReference type="EMBL" id="KAJ6999743.1"/>
    </source>
</evidence>
<reference evidence="1 2" key="1">
    <citation type="journal article" date="2023" name="Mol. Ecol. Resour.">
        <title>Chromosome-level genome assembly of a triploid poplar Populus alba 'Berolinensis'.</title>
        <authorList>
            <person name="Chen S."/>
            <person name="Yu Y."/>
            <person name="Wang X."/>
            <person name="Wang S."/>
            <person name="Zhang T."/>
            <person name="Zhou Y."/>
            <person name="He R."/>
            <person name="Meng N."/>
            <person name="Wang Y."/>
            <person name="Liu W."/>
            <person name="Liu Z."/>
            <person name="Liu J."/>
            <person name="Guo Q."/>
            <person name="Huang H."/>
            <person name="Sederoff R.R."/>
            <person name="Wang G."/>
            <person name="Qu G."/>
            <person name="Chen S."/>
        </authorList>
    </citation>
    <scope>NUCLEOTIDE SEQUENCE [LARGE SCALE GENOMIC DNA]</scope>
    <source>
        <strain evidence="1">SC-2020</strain>
    </source>
</reference>
<comment type="caution">
    <text evidence="1">The sequence shown here is derived from an EMBL/GenBank/DDBJ whole genome shotgun (WGS) entry which is preliminary data.</text>
</comment>